<dbReference type="AlphaFoldDB" id="N9VHV2"/>
<keyword evidence="1" id="KW-1133">Transmembrane helix</keyword>
<keyword evidence="4" id="KW-1185">Reference proteome</keyword>
<evidence type="ECO:0000256" key="1">
    <source>
        <dbReference type="SAM" id="Phobius"/>
    </source>
</evidence>
<dbReference type="InterPro" id="IPR048440">
    <property type="entry name" value="MASE10"/>
</dbReference>
<dbReference type="PATRIC" id="fig|1268237.3.peg.2886"/>
<evidence type="ECO:0000313" key="4">
    <source>
        <dbReference type="Proteomes" id="UP000023775"/>
    </source>
</evidence>
<comment type="caution">
    <text evidence="3">The sequence shown here is derived from an EMBL/GenBank/DDBJ whole genome shotgun (WGS) entry which is preliminary data.</text>
</comment>
<sequence>MYPIYRRAALHYVVSLQLILLYGIQVCPFLEGLTLIQLGTPVLIIFVAMYGLRSRLLVRGGTTAMAFLLS</sequence>
<reference evidence="3 4" key="1">
    <citation type="journal article" date="2013" name="Genome Announc.">
        <title>Draft Genome Sequence of the Aeromonas diversa Type Strain.</title>
        <authorList>
            <person name="Farfan M."/>
            <person name="Spataro N."/>
            <person name="Sanglas A."/>
            <person name="Albarral V."/>
            <person name="Loren J.G."/>
            <person name="Bosch E."/>
            <person name="Fuste M.C."/>
        </authorList>
    </citation>
    <scope>NUCLEOTIDE SEQUENCE [LARGE SCALE GENOMIC DNA]</scope>
    <source>
        <strain evidence="3 4">2478-85</strain>
    </source>
</reference>
<organism evidence="3 4">
    <name type="scientific">Aeromonas diversa CDC 2478-85</name>
    <dbReference type="NCBI Taxonomy" id="1268237"/>
    <lineage>
        <taxon>Bacteria</taxon>
        <taxon>Pseudomonadati</taxon>
        <taxon>Pseudomonadota</taxon>
        <taxon>Gammaproteobacteria</taxon>
        <taxon>Aeromonadales</taxon>
        <taxon>Aeromonadaceae</taxon>
        <taxon>Aeromonas</taxon>
    </lineage>
</organism>
<feature type="transmembrane region" description="Helical" evidence="1">
    <location>
        <begin position="33"/>
        <end position="52"/>
    </location>
</feature>
<evidence type="ECO:0000313" key="3">
    <source>
        <dbReference type="EMBL" id="ENY71178.1"/>
    </source>
</evidence>
<proteinExistence type="predicted"/>
<gene>
    <name evidence="3" type="ORF">G114_14646</name>
</gene>
<keyword evidence="1" id="KW-0812">Transmembrane</keyword>
<accession>N9VHV2</accession>
<dbReference type="EMBL" id="APVG01000042">
    <property type="protein sequence ID" value="ENY71178.1"/>
    <property type="molecule type" value="Genomic_DNA"/>
</dbReference>
<keyword evidence="1" id="KW-0472">Membrane</keyword>
<dbReference type="Proteomes" id="UP000023775">
    <property type="component" value="Unassembled WGS sequence"/>
</dbReference>
<dbReference type="RefSeq" id="WP_005356955.1">
    <property type="nucleotide sequence ID" value="NZ_APVG01000042.1"/>
</dbReference>
<evidence type="ECO:0000259" key="2">
    <source>
        <dbReference type="Pfam" id="PF20970"/>
    </source>
</evidence>
<feature type="domain" description="Cyclic di-GMP phosphodiesterase VC-1295-like MASE10" evidence="2">
    <location>
        <begin position="11"/>
        <end position="58"/>
    </location>
</feature>
<protein>
    <submittedName>
        <fullName evidence="3">Response regulator receiver</fullName>
    </submittedName>
</protein>
<dbReference type="Pfam" id="PF20970">
    <property type="entry name" value="MASE10"/>
    <property type="match status" value="1"/>
</dbReference>
<name>N9VHV2_9GAMM</name>